<evidence type="ECO:0000256" key="8">
    <source>
        <dbReference type="SAM" id="Phobius"/>
    </source>
</evidence>
<feature type="binding site" evidence="7">
    <location>
        <position position="249"/>
    </location>
    <ligand>
        <name>Zn(2+)</name>
        <dbReference type="ChEBI" id="CHEBI:29105"/>
        <note>catalytic</note>
    </ligand>
</feature>
<dbReference type="PANTHER" id="PTHR46852">
    <property type="entry name" value="ALKALINE CERAMIDASE"/>
    <property type="match status" value="1"/>
</dbReference>
<dbReference type="PANTHER" id="PTHR46852:SF1">
    <property type="entry name" value="ALKALINE PHYTOCERAMIDASE FAMILY PROTEIN, EXPRESSED"/>
    <property type="match status" value="1"/>
</dbReference>
<feature type="transmembrane region" description="Helical" evidence="8">
    <location>
        <begin position="246"/>
        <end position="268"/>
    </location>
</feature>
<keyword evidence="3 8" id="KW-0812">Transmembrane</keyword>
<dbReference type="GO" id="GO:0016020">
    <property type="term" value="C:membrane"/>
    <property type="evidence" value="ECO:0007669"/>
    <property type="project" value="UniProtKB-SubCell"/>
</dbReference>
<dbReference type="Proteomes" id="UP001604336">
    <property type="component" value="Unassembled WGS sequence"/>
</dbReference>
<dbReference type="GO" id="GO:0006665">
    <property type="term" value="P:sphingolipid metabolic process"/>
    <property type="evidence" value="ECO:0007669"/>
    <property type="project" value="UniProtKB-ARBA"/>
</dbReference>
<evidence type="ECO:0000256" key="7">
    <source>
        <dbReference type="PIRSR" id="PIRSR608901-2"/>
    </source>
</evidence>
<dbReference type="GO" id="GO:0016787">
    <property type="term" value="F:hydrolase activity"/>
    <property type="evidence" value="ECO:0007669"/>
    <property type="project" value="UniProtKB-KW"/>
</dbReference>
<evidence type="ECO:0000313" key="10">
    <source>
        <dbReference type="Proteomes" id="UP001604336"/>
    </source>
</evidence>
<dbReference type="AlphaFoldDB" id="A0ABD1PU28"/>
<dbReference type="EMBL" id="JBFOLK010000013">
    <property type="protein sequence ID" value="KAL2467435.1"/>
    <property type="molecule type" value="Genomic_DNA"/>
</dbReference>
<dbReference type="InterPro" id="IPR008901">
    <property type="entry name" value="ACER"/>
</dbReference>
<keyword evidence="5 8" id="KW-1133">Transmembrane helix</keyword>
<keyword evidence="7" id="KW-0862">Zinc</keyword>
<reference evidence="10" key="1">
    <citation type="submission" date="2024-07" db="EMBL/GenBank/DDBJ databases">
        <title>Two chromosome-level genome assemblies of Korean endemic species Abeliophyllum distichum and Forsythia ovata (Oleaceae).</title>
        <authorList>
            <person name="Jang H."/>
        </authorList>
    </citation>
    <scope>NUCLEOTIDE SEQUENCE [LARGE SCALE GENOMIC DNA]</scope>
</reference>
<evidence type="ECO:0000256" key="2">
    <source>
        <dbReference type="ARBA" id="ARBA00009780"/>
    </source>
</evidence>
<proteinExistence type="inferred from homology"/>
<name>A0ABD1PU28_9LAMI</name>
<keyword evidence="10" id="KW-1185">Reference proteome</keyword>
<evidence type="ECO:0000256" key="1">
    <source>
        <dbReference type="ARBA" id="ARBA00004141"/>
    </source>
</evidence>
<sequence>MAGNEWINGYLEAILYSGASAIEENKPTPVKERGNFNSTKLMRLIFIGHGSRWSPQETPEREVPGSRICVGAFGILPAKRNSWNGRIANGEKGDGLGEIGIDSPRKKFQRNFSNVEVWSDSKKEKKLYIVLIRQQQGDETPMVWEMLLYFYILYSPVWHYRSTMPTFLFLYGAVFAIAHSQLRFDIGFEVHYAFLCLLYIHTEDKSAKQLAKLYVATLFFGSLCWLIDSLFCKSMSHWYFISQGHALWHVLMGFNSYFANAFLIYCHAQQREWDPKIKHFLGFFPYL</sequence>
<keyword evidence="6 8" id="KW-0472">Membrane</keyword>
<keyword evidence="4" id="KW-0378">Hydrolase</keyword>
<comment type="similarity">
    <text evidence="2">Belongs to the alkaline ceramidase family.</text>
</comment>
<evidence type="ECO:0000256" key="3">
    <source>
        <dbReference type="ARBA" id="ARBA00022692"/>
    </source>
</evidence>
<organism evidence="9 10">
    <name type="scientific">Abeliophyllum distichum</name>
    <dbReference type="NCBI Taxonomy" id="126358"/>
    <lineage>
        <taxon>Eukaryota</taxon>
        <taxon>Viridiplantae</taxon>
        <taxon>Streptophyta</taxon>
        <taxon>Embryophyta</taxon>
        <taxon>Tracheophyta</taxon>
        <taxon>Spermatophyta</taxon>
        <taxon>Magnoliopsida</taxon>
        <taxon>eudicotyledons</taxon>
        <taxon>Gunneridae</taxon>
        <taxon>Pentapetalae</taxon>
        <taxon>asterids</taxon>
        <taxon>lamiids</taxon>
        <taxon>Lamiales</taxon>
        <taxon>Oleaceae</taxon>
        <taxon>Forsythieae</taxon>
        <taxon>Abeliophyllum</taxon>
    </lineage>
</organism>
<evidence type="ECO:0000256" key="5">
    <source>
        <dbReference type="ARBA" id="ARBA00022989"/>
    </source>
</evidence>
<dbReference type="InterPro" id="IPR044219">
    <property type="entry name" value="ACER_plant"/>
</dbReference>
<protein>
    <submittedName>
        <fullName evidence="9">Alkaline phytoceramidase (APHC)</fullName>
    </submittedName>
</protein>
<gene>
    <name evidence="9" type="ORF">Adt_43286</name>
</gene>
<accession>A0ABD1PU28</accession>
<comment type="subcellular location">
    <subcellularLocation>
        <location evidence="1">Membrane</location>
        <topology evidence="1">Multi-pass membrane protein</topology>
    </subcellularLocation>
</comment>
<feature type="transmembrane region" description="Helical" evidence="8">
    <location>
        <begin position="213"/>
        <end position="240"/>
    </location>
</feature>
<evidence type="ECO:0000256" key="4">
    <source>
        <dbReference type="ARBA" id="ARBA00022801"/>
    </source>
</evidence>
<feature type="binding site" evidence="7">
    <location>
        <position position="245"/>
    </location>
    <ligand>
        <name>Zn(2+)</name>
        <dbReference type="ChEBI" id="CHEBI:29105"/>
        <note>catalytic</note>
    </ligand>
</feature>
<comment type="caution">
    <text evidence="9">The sequence shown here is derived from an EMBL/GenBank/DDBJ whole genome shotgun (WGS) entry which is preliminary data.</text>
</comment>
<evidence type="ECO:0000313" key="9">
    <source>
        <dbReference type="EMBL" id="KAL2467435.1"/>
    </source>
</evidence>
<comment type="cofactor">
    <cofactor evidence="7">
        <name>Zn(2+)</name>
        <dbReference type="ChEBI" id="CHEBI:29105"/>
    </cofactor>
</comment>
<dbReference type="Pfam" id="PF05875">
    <property type="entry name" value="Ceramidase"/>
    <property type="match status" value="1"/>
</dbReference>
<evidence type="ECO:0000256" key="6">
    <source>
        <dbReference type="ARBA" id="ARBA00023136"/>
    </source>
</evidence>
<keyword evidence="7" id="KW-0479">Metal-binding</keyword>